<comment type="caution">
    <text evidence="6">The sequence shown here is derived from an EMBL/GenBank/DDBJ whole genome shotgun (WGS) entry which is preliminary data.</text>
</comment>
<dbReference type="Pfam" id="PF25792">
    <property type="entry name" value="BREX_BrxC_helical"/>
    <property type="match status" value="1"/>
</dbReference>
<keyword evidence="1" id="KW-0175">Coiled coil</keyword>
<evidence type="ECO:0000259" key="5">
    <source>
        <dbReference type="Pfam" id="PF25796"/>
    </source>
</evidence>
<sequence>MNGSMNDSLNSSMSNGMNDSALQLRGIFVKNIDDRIDGVIKASDDSDLADEVNEYVLTNEIQSNLERFLDTYNDPSADYTNGVWISGFFGSGKSHLLKILSHILGDIPAGMRSNKAEPLTRSQVIDIMKAKARQAGNHELEGLLEANGRIPATSLLFNIDSKAQRGSRTVLMDAFIRVFDEARGYYGADKYVAKLERDLDANGCLDEFTRQFERVAGKPWLRGRTQAAFSGARIDKAFAAATGDAVQGILKDYQKQYHPTIADFADDVNDWLDHQSAGHRLIFLVDEVGQFVGTDAGLMLNLQTMTEELFSRTNGRVWVIVTSQEDIDAVIGDRTVKQGLDFTKIKGRFAVSLKLSSADVAEVIQKRLLTKNERGDTAVEALWRAHRDELDALFTFQGEGGVQQFRSLRFGTQEDFDSTYPFVNYQFALFQEAMRGMSYAGFFDGQHRSVGERSLLATISIALAEHGSDTIGSLVPFSALYDGIAGAIQSSVNHRIYEAERELDPDLCALALPLLKALLMVKHAEGFRANARNLRILVLGGFGENLPELERRIQTTLDELERQNYVHRTGDEYEYLTNDEQAVESEIKNLDIDDRQIRDRLKKIVTDLMPLQVEYGQGRPGGRQVFHFGLTIDGVAQGRAYPMTLHVVTPMDSTSLEAKILRSSGAREELRVILGDDGAKVMHDVAMVERTEKYLRLHSNEQGSRRRIIESKRADLEAMTRELRGEVAEALCSAALAYNGSTLETKAHGDARAVVTEAMQTLIGRLYTNFSMVDGLGYREQDLPGVLVDAKSPASMLNGTDSVRNRLDLPSQDVYDYAAGQIRQNLTPTVREIVQHYEDAPYGWPLGDTLACLCHLYGGERIRLVVDSARVPRTDVVKYLTNQRKTDSIRVEIPKRYDAVKLRKLREFASEYLSLTSGRLPGDDEDMARAIKDGLSDEAHGIENLMAANGRFVFVGQLAEPLKRVKTVAGKPEEWILESFPSEAGEPNAEDLLDDKESVIDPIRKVLNGTQRDVLEEGLDWIQANDSNFTLASADLNRERDQVSAIARDPRLFSGNRVNLFRTRLAELQQHLDALVEKERERASAAVATVRASISGIDSYRNAREDAQRQAMRMLDEAESRIGNAKYIADIRQAADMVRGDLYLDLINRLDAAKAQPEQSVRQVASGTTPASPASPAESAEPAESLPGTSSPAESARVDDHERPVAPVPRHASQSAPEAGDAEPANRTIRVTPPHPKPVLMTERDVDDFLDAYRRELIAAIKEGKRILL</sequence>
<gene>
    <name evidence="6" type="primary">brxC</name>
    <name evidence="6" type="ORF">EHS19_04625</name>
</gene>
<feature type="domain" description="Probable ATP-binding protein BrxC alpha-helical" evidence="4">
    <location>
        <begin position="902"/>
        <end position="1027"/>
    </location>
</feature>
<dbReference type="InterPro" id="IPR058038">
    <property type="entry name" value="BREX_BrxC_wHTH"/>
</dbReference>
<feature type="compositionally biased region" description="Low complexity" evidence="2">
    <location>
        <begin position="1170"/>
        <end position="1185"/>
    </location>
</feature>
<dbReference type="OrthoDB" id="3201900at2"/>
<dbReference type="RefSeq" id="WP_151916615.1">
    <property type="nucleotide sequence ID" value="NZ_RQSP01000011.1"/>
</dbReference>
<dbReference type="Pfam" id="PF25791">
    <property type="entry name" value="WHD_BREX_BrxC"/>
    <property type="match status" value="1"/>
</dbReference>
<reference evidence="6 7" key="1">
    <citation type="journal article" date="2019" name="Int. J. Syst. Evol. Microbiol.">
        <title>Bifidobacterium jacchi sp. nov., isolated from the faeces of a baby common marmoset (Callithrix jacchus).</title>
        <authorList>
            <person name="Modesto M."/>
            <person name="Watanabe K."/>
            <person name="Arita M."/>
            <person name="Satti M."/>
            <person name="Oki K."/>
            <person name="Sciavilla P."/>
            <person name="Patavino C."/>
            <person name="Camma C."/>
            <person name="Michelini S."/>
            <person name="Sgorbati B."/>
            <person name="Mattarelli P."/>
        </authorList>
    </citation>
    <scope>NUCLEOTIDE SEQUENCE [LARGE SCALE GENOMIC DNA]</scope>
    <source>
        <strain evidence="6 7">MRM 9.3</strain>
    </source>
</reference>
<dbReference type="Proteomes" id="UP000326336">
    <property type="component" value="Unassembled WGS sequence"/>
</dbReference>
<dbReference type="Pfam" id="PF25796">
    <property type="entry name" value="BREX_BrxC_4th"/>
    <property type="match status" value="1"/>
</dbReference>
<dbReference type="SUPFAM" id="SSF52540">
    <property type="entry name" value="P-loop containing nucleoside triphosphate hydrolases"/>
    <property type="match status" value="1"/>
</dbReference>
<feature type="compositionally biased region" description="Polar residues" evidence="2">
    <location>
        <begin position="1157"/>
        <end position="1169"/>
    </location>
</feature>
<dbReference type="InterPro" id="IPR027417">
    <property type="entry name" value="P-loop_NTPase"/>
</dbReference>
<dbReference type="AlphaFoldDB" id="A0A5N5RJI3"/>
<dbReference type="InterPro" id="IPR047679">
    <property type="entry name" value="BREX_BrxC"/>
</dbReference>
<proteinExistence type="predicted"/>
<evidence type="ECO:0000259" key="4">
    <source>
        <dbReference type="Pfam" id="PF25792"/>
    </source>
</evidence>
<keyword evidence="7" id="KW-1185">Reference proteome</keyword>
<evidence type="ECO:0000313" key="6">
    <source>
        <dbReference type="EMBL" id="KAB5607455.1"/>
    </source>
</evidence>
<evidence type="ECO:0000256" key="1">
    <source>
        <dbReference type="SAM" id="Coils"/>
    </source>
</evidence>
<dbReference type="InterPro" id="IPR058037">
    <property type="entry name" value="BREX_BrxC_helical"/>
</dbReference>
<organism evidence="6 7">
    <name type="scientific">Bifidobacterium jacchi</name>
    <dbReference type="NCBI Taxonomy" id="2490545"/>
    <lineage>
        <taxon>Bacteria</taxon>
        <taxon>Bacillati</taxon>
        <taxon>Actinomycetota</taxon>
        <taxon>Actinomycetes</taxon>
        <taxon>Bifidobacteriales</taxon>
        <taxon>Bifidobacteriaceae</taxon>
        <taxon>Bifidobacterium</taxon>
    </lineage>
</organism>
<dbReference type="EMBL" id="RQSP01000011">
    <property type="protein sequence ID" value="KAB5607455.1"/>
    <property type="molecule type" value="Genomic_DNA"/>
</dbReference>
<feature type="domain" description="Probable ATP-binding protein BrxC 4th six-stranded beta-sheet" evidence="5">
    <location>
        <begin position="591"/>
        <end position="762"/>
    </location>
</feature>
<evidence type="ECO:0000313" key="7">
    <source>
        <dbReference type="Proteomes" id="UP000326336"/>
    </source>
</evidence>
<name>A0A5N5RJI3_9BIFI</name>
<accession>A0A5N5RJI3</accession>
<protein>
    <submittedName>
        <fullName evidence="6">BREX system P-loop protein BrxC</fullName>
    </submittedName>
</protein>
<evidence type="ECO:0000256" key="2">
    <source>
        <dbReference type="SAM" id="MobiDB-lite"/>
    </source>
</evidence>
<evidence type="ECO:0000259" key="3">
    <source>
        <dbReference type="Pfam" id="PF25791"/>
    </source>
</evidence>
<dbReference type="InterPro" id="IPR058036">
    <property type="entry name" value="BREX_BrxC_4th"/>
</dbReference>
<feature type="region of interest" description="Disordered" evidence="2">
    <location>
        <begin position="1154"/>
        <end position="1238"/>
    </location>
</feature>
<feature type="coiled-coil region" evidence="1">
    <location>
        <begin position="1058"/>
        <end position="1117"/>
    </location>
</feature>
<feature type="domain" description="Probable ATP-binding protein BrxC winged helix-turn-helix" evidence="3">
    <location>
        <begin position="799"/>
        <end position="892"/>
    </location>
</feature>
<dbReference type="NCBIfam" id="NF033441">
    <property type="entry name" value="BREX_BrxC"/>
    <property type="match status" value="1"/>
</dbReference>